<feature type="transmembrane region" description="Helical" evidence="9">
    <location>
        <begin position="345"/>
        <end position="368"/>
    </location>
</feature>
<feature type="transmembrane region" description="Helical" evidence="9">
    <location>
        <begin position="508"/>
        <end position="528"/>
    </location>
</feature>
<reference evidence="12 13" key="1">
    <citation type="submission" date="2018-11" db="EMBL/GenBank/DDBJ databases">
        <title>Sequencing the genomes of 1000 actinobacteria strains.</title>
        <authorList>
            <person name="Klenk H.-P."/>
        </authorList>
    </citation>
    <scope>NUCLEOTIDE SEQUENCE [LARGE SCALE GENOMIC DNA]</scope>
    <source>
        <strain evidence="12 13">DSM 13521</strain>
    </source>
</reference>
<organism evidence="12 13">
    <name type="scientific">Salana multivorans</name>
    <dbReference type="NCBI Taxonomy" id="120377"/>
    <lineage>
        <taxon>Bacteria</taxon>
        <taxon>Bacillati</taxon>
        <taxon>Actinomycetota</taxon>
        <taxon>Actinomycetes</taxon>
        <taxon>Micrococcales</taxon>
        <taxon>Beutenbergiaceae</taxon>
        <taxon>Salana</taxon>
    </lineage>
</organism>
<feature type="transmembrane region" description="Helical" evidence="9">
    <location>
        <begin position="396"/>
        <end position="419"/>
    </location>
</feature>
<evidence type="ECO:0000256" key="6">
    <source>
        <dbReference type="ARBA" id="ARBA00022692"/>
    </source>
</evidence>
<comment type="subcellular location">
    <subcellularLocation>
        <location evidence="1 9">Cell membrane</location>
        <topology evidence="1 9">Multi-pass membrane protein</topology>
    </subcellularLocation>
</comment>
<feature type="domain" description="ABC transmembrane type-1" evidence="11">
    <location>
        <begin position="310"/>
        <end position="529"/>
    </location>
</feature>
<evidence type="ECO:0000256" key="9">
    <source>
        <dbReference type="RuleBase" id="RU363032"/>
    </source>
</evidence>
<dbReference type="AlphaFoldDB" id="A0A3N2D0I7"/>
<evidence type="ECO:0000256" key="1">
    <source>
        <dbReference type="ARBA" id="ARBA00004651"/>
    </source>
</evidence>
<evidence type="ECO:0000313" key="12">
    <source>
        <dbReference type="EMBL" id="ROR93261.1"/>
    </source>
</evidence>
<proteinExistence type="inferred from homology"/>
<dbReference type="EMBL" id="RKHQ01000002">
    <property type="protein sequence ID" value="ROR93261.1"/>
    <property type="molecule type" value="Genomic_DNA"/>
</dbReference>
<sequence>MAVSSTSAPPTRRRQPGEHPLKILAPTPAVLIAKVIGLGLVLSAAIVLTPTLIALENWFFLVAIWAIAISIVAVYLTGRAVPLKYLLPGALLLIVLTIYPILLTIQTSTTNYGDGTRSTKAEAVATILGNAAVPAPDARTFTTAVGTQGSTTTGPFSLLLVDQATDKAYAGDPEGLVELDDAVVENGVITEAPGYTLLTKNEINPLTAGGGPLDGFVVPAGEDTVIKLQGFNAMEMRTPLLYDEDADTITNVDTGVVYTPQRSGTGDRSYFTADDGTRLSNQSWGEDVGMFNYKRLFTDSRITGPFLSIAVWTLVFAVTVVASTYFVGLLLAISLNDDRLRFLRFFRSVIILPYAIPGFILLMVWASFWNRDFGLVNNLLGLNIDWLQGSPFSARAAVLLTQLWMGFPYMFLICTGALQSVPSELKEAASIDGATGVSQFWRIIFPLVLVSTAPLLVASFAFNFNNFNAIQLLTQGGPFTADNPTAGGTDILVSYTYRLAFGGVGEQIGFASAVSVLLFILTAVIAAIQFRGTRKLEEIY</sequence>
<feature type="transmembrane region" description="Helical" evidence="9">
    <location>
        <begin position="440"/>
        <end position="462"/>
    </location>
</feature>
<dbReference type="SUPFAM" id="SSF161098">
    <property type="entry name" value="MetI-like"/>
    <property type="match status" value="1"/>
</dbReference>
<dbReference type="Proteomes" id="UP000275356">
    <property type="component" value="Unassembled WGS sequence"/>
</dbReference>
<name>A0A3N2D0I7_9MICO</name>
<dbReference type="PROSITE" id="PS50928">
    <property type="entry name" value="ABC_TM1"/>
    <property type="match status" value="1"/>
</dbReference>
<feature type="transmembrane region" description="Helical" evidence="9">
    <location>
        <begin position="21"/>
        <end position="46"/>
    </location>
</feature>
<dbReference type="SUPFAM" id="SSF160964">
    <property type="entry name" value="MalF N-terminal region-like"/>
    <property type="match status" value="1"/>
</dbReference>
<protein>
    <recommendedName>
        <fullName evidence="10">Maltose/maltodextrin transport system permease protein</fullName>
    </recommendedName>
</protein>
<comment type="function">
    <text evidence="10">Part of the ABC transporter complex MalEFGK involved in maltose/maltodextrin import. Probably responsible for the translocation of the substrate across the membrane.</text>
</comment>
<feature type="transmembrane region" description="Helical" evidence="9">
    <location>
        <begin position="58"/>
        <end position="78"/>
    </location>
</feature>
<evidence type="ECO:0000256" key="7">
    <source>
        <dbReference type="ARBA" id="ARBA00022989"/>
    </source>
</evidence>
<dbReference type="InterPro" id="IPR035906">
    <property type="entry name" value="MetI-like_sf"/>
</dbReference>
<evidence type="ECO:0000256" key="10">
    <source>
        <dbReference type="RuleBase" id="RU367050"/>
    </source>
</evidence>
<dbReference type="Gene3D" id="1.20.58.370">
    <property type="entry name" value="MalF N-terminal region-like"/>
    <property type="match status" value="1"/>
</dbReference>
<dbReference type="GO" id="GO:1990060">
    <property type="term" value="C:maltose transport complex"/>
    <property type="evidence" value="ECO:0007669"/>
    <property type="project" value="TreeGrafter"/>
</dbReference>
<dbReference type="InterPro" id="IPR035277">
    <property type="entry name" value="MalF_N"/>
</dbReference>
<keyword evidence="3 9" id="KW-0813">Transport</keyword>
<evidence type="ECO:0000256" key="5">
    <source>
        <dbReference type="ARBA" id="ARBA00022597"/>
    </source>
</evidence>
<evidence type="ECO:0000313" key="13">
    <source>
        <dbReference type="Proteomes" id="UP000275356"/>
    </source>
</evidence>
<evidence type="ECO:0000256" key="2">
    <source>
        <dbReference type="ARBA" id="ARBA00009047"/>
    </source>
</evidence>
<dbReference type="CDD" id="cd06261">
    <property type="entry name" value="TM_PBP2"/>
    <property type="match status" value="1"/>
</dbReference>
<dbReference type="GO" id="GO:0042956">
    <property type="term" value="P:maltodextrin transmembrane transport"/>
    <property type="evidence" value="ECO:0007669"/>
    <property type="project" value="TreeGrafter"/>
</dbReference>
<dbReference type="Gene3D" id="1.10.3720.10">
    <property type="entry name" value="MetI-like"/>
    <property type="match status" value="1"/>
</dbReference>
<keyword evidence="6 9" id="KW-0812">Transmembrane</keyword>
<comment type="similarity">
    <text evidence="2 10">Belongs to the binding-protein-dependent transport system permease family. MalFG subfamily.</text>
</comment>
<dbReference type="PANTHER" id="PTHR47314:SF1">
    <property type="entry name" value="MALTOSE_MALTODEXTRIN TRANSPORT SYSTEM PERMEASE PROTEIN MALF"/>
    <property type="match status" value="1"/>
</dbReference>
<dbReference type="InterPro" id="IPR000515">
    <property type="entry name" value="MetI-like"/>
</dbReference>
<evidence type="ECO:0000259" key="11">
    <source>
        <dbReference type="PROSITE" id="PS50928"/>
    </source>
</evidence>
<keyword evidence="7 9" id="KW-1133">Transmembrane helix</keyword>
<evidence type="ECO:0000256" key="3">
    <source>
        <dbReference type="ARBA" id="ARBA00022448"/>
    </source>
</evidence>
<dbReference type="InterPro" id="IPR032550">
    <property type="entry name" value="TM_PBP2_N"/>
</dbReference>
<feature type="transmembrane region" description="Helical" evidence="9">
    <location>
        <begin position="85"/>
        <end position="102"/>
    </location>
</feature>
<evidence type="ECO:0000256" key="8">
    <source>
        <dbReference type="ARBA" id="ARBA00023136"/>
    </source>
</evidence>
<comment type="caution">
    <text evidence="12">The sequence shown here is derived from an EMBL/GenBank/DDBJ whole genome shotgun (WGS) entry which is preliminary data.</text>
</comment>
<dbReference type="RefSeq" id="WP_245968082.1">
    <property type="nucleotide sequence ID" value="NZ_CALFQU010000051.1"/>
</dbReference>
<dbReference type="Pfam" id="PF00528">
    <property type="entry name" value="BPD_transp_1"/>
    <property type="match status" value="1"/>
</dbReference>
<keyword evidence="4 10" id="KW-1003">Cell membrane</keyword>
<gene>
    <name evidence="12" type="ORF">EDD28_2669</name>
</gene>
<dbReference type="GO" id="GO:0015423">
    <property type="term" value="F:ABC-type maltose transporter activity"/>
    <property type="evidence" value="ECO:0007669"/>
    <property type="project" value="TreeGrafter"/>
</dbReference>
<accession>A0A3N2D0I7</accession>
<dbReference type="PANTHER" id="PTHR47314">
    <property type="entry name" value="MALTOSE/MALTODEXTRIN TRANSPORT SYSTEM PERMEASE PROTEIN MALF"/>
    <property type="match status" value="1"/>
</dbReference>
<keyword evidence="13" id="KW-1185">Reference proteome</keyword>
<keyword evidence="8 9" id="KW-0472">Membrane</keyword>
<dbReference type="Pfam" id="PF16296">
    <property type="entry name" value="TM_PBP2_N"/>
    <property type="match status" value="1"/>
</dbReference>
<evidence type="ECO:0000256" key="4">
    <source>
        <dbReference type="ARBA" id="ARBA00022475"/>
    </source>
</evidence>
<keyword evidence="5 10" id="KW-0762">Sugar transport</keyword>
<feature type="transmembrane region" description="Helical" evidence="9">
    <location>
        <begin position="309"/>
        <end position="333"/>
    </location>
</feature>